<sequence length="172" mass="19318">MKTISVFFSLLFITSLTFAQSAADEKAVRAVIQKMDDAWNAHDYTYTGKYDIYAPDAVMINPVGMYWKNRGEIQRAHKAYGETMFKYGSAKSEQVDVRFLAPTVAMATIKAMYRTDKDHTLPGGQKVSKGTTDYDMLNVILTKKNNDWKIASVQLTPINAQAAPHNPIRASR</sequence>
<feature type="signal peptide" evidence="1">
    <location>
        <begin position="1"/>
        <end position="19"/>
    </location>
</feature>
<dbReference type="InterPro" id="IPR027843">
    <property type="entry name" value="DUF4440"/>
</dbReference>
<dbReference type="EMBL" id="BAABHD010000024">
    <property type="protein sequence ID" value="GAA4455310.1"/>
    <property type="molecule type" value="Genomic_DNA"/>
</dbReference>
<evidence type="ECO:0000313" key="3">
    <source>
        <dbReference type="EMBL" id="GAA4455310.1"/>
    </source>
</evidence>
<dbReference type="RefSeq" id="WP_345243584.1">
    <property type="nucleotide sequence ID" value="NZ_BAABHD010000024.1"/>
</dbReference>
<dbReference type="SUPFAM" id="SSF54427">
    <property type="entry name" value="NTF2-like"/>
    <property type="match status" value="1"/>
</dbReference>
<dbReference type="InterPro" id="IPR032710">
    <property type="entry name" value="NTF2-like_dom_sf"/>
</dbReference>
<dbReference type="Gene3D" id="3.10.450.50">
    <property type="match status" value="1"/>
</dbReference>
<organism evidence="3 4">
    <name type="scientific">Nibrella saemangeumensis</name>
    <dbReference type="NCBI Taxonomy" id="1084526"/>
    <lineage>
        <taxon>Bacteria</taxon>
        <taxon>Pseudomonadati</taxon>
        <taxon>Bacteroidota</taxon>
        <taxon>Cytophagia</taxon>
        <taxon>Cytophagales</taxon>
        <taxon>Spirosomataceae</taxon>
        <taxon>Nibrella</taxon>
    </lineage>
</organism>
<dbReference type="InterPro" id="IPR011944">
    <property type="entry name" value="Steroid_delta5-4_isomerase"/>
</dbReference>
<dbReference type="Proteomes" id="UP001501175">
    <property type="component" value="Unassembled WGS sequence"/>
</dbReference>
<comment type="caution">
    <text evidence="3">The sequence shown here is derived from an EMBL/GenBank/DDBJ whole genome shotgun (WGS) entry which is preliminary data.</text>
</comment>
<keyword evidence="1" id="KW-0732">Signal</keyword>
<evidence type="ECO:0000256" key="1">
    <source>
        <dbReference type="SAM" id="SignalP"/>
    </source>
</evidence>
<dbReference type="Pfam" id="PF14534">
    <property type="entry name" value="DUF4440"/>
    <property type="match status" value="1"/>
</dbReference>
<reference evidence="4" key="1">
    <citation type="journal article" date="2019" name="Int. J. Syst. Evol. Microbiol.">
        <title>The Global Catalogue of Microorganisms (GCM) 10K type strain sequencing project: providing services to taxonomists for standard genome sequencing and annotation.</title>
        <authorList>
            <consortium name="The Broad Institute Genomics Platform"/>
            <consortium name="The Broad Institute Genome Sequencing Center for Infectious Disease"/>
            <person name="Wu L."/>
            <person name="Ma J."/>
        </authorList>
    </citation>
    <scope>NUCLEOTIDE SEQUENCE [LARGE SCALE GENOMIC DNA]</scope>
    <source>
        <strain evidence="4">JCM 17927</strain>
    </source>
</reference>
<keyword evidence="4" id="KW-1185">Reference proteome</keyword>
<accession>A0ABP8MV34</accession>
<dbReference type="NCBIfam" id="TIGR02246">
    <property type="entry name" value="SgcJ/EcaC family oxidoreductase"/>
    <property type="match status" value="1"/>
</dbReference>
<gene>
    <name evidence="3" type="ORF">GCM10023189_23040</name>
</gene>
<feature type="domain" description="DUF4440" evidence="2">
    <location>
        <begin position="28"/>
        <end position="150"/>
    </location>
</feature>
<evidence type="ECO:0000259" key="2">
    <source>
        <dbReference type="Pfam" id="PF14534"/>
    </source>
</evidence>
<proteinExistence type="predicted"/>
<feature type="chain" id="PRO_5046611596" description="DUF4440 domain-containing protein" evidence="1">
    <location>
        <begin position="20"/>
        <end position="172"/>
    </location>
</feature>
<protein>
    <recommendedName>
        <fullName evidence="2">DUF4440 domain-containing protein</fullName>
    </recommendedName>
</protein>
<name>A0ABP8MV34_9BACT</name>
<evidence type="ECO:0000313" key="4">
    <source>
        <dbReference type="Proteomes" id="UP001501175"/>
    </source>
</evidence>